<sequence length="143" mass="15970">MTSENPTFDDFPAEVYAGSIVAFFQHGLLIVEDAASQAVHESWDAASERTHFDDDSLFVAVRPHVDGPVRVDVFVDEIPEKFADGLVECFDGVLPLRSGVVCVHDSDDLVRLTRRISVDQPHFGVLVNDTERVDRVLVVLYDR</sequence>
<evidence type="ECO:0000313" key="2">
    <source>
        <dbReference type="Proteomes" id="UP001227101"/>
    </source>
</evidence>
<reference evidence="1 2" key="1">
    <citation type="submission" date="2023-06" db="EMBL/GenBank/DDBJ databases">
        <authorList>
            <person name="Oyuntsetseg B."/>
            <person name="Kim S.B."/>
        </authorList>
    </citation>
    <scope>NUCLEOTIDE SEQUENCE [LARGE SCALE GENOMIC DNA]</scope>
    <source>
        <strain evidence="1 2">2-2</strain>
    </source>
</reference>
<dbReference type="EMBL" id="CP127173">
    <property type="protein sequence ID" value="WIV59231.1"/>
    <property type="molecule type" value="Genomic_DNA"/>
</dbReference>
<dbReference type="Proteomes" id="UP001227101">
    <property type="component" value="Chromosome"/>
</dbReference>
<accession>A0ABY8XUS0</accession>
<proteinExistence type="predicted"/>
<name>A0ABY8XUS0_9PSEU</name>
<evidence type="ECO:0000313" key="1">
    <source>
        <dbReference type="EMBL" id="WIV59231.1"/>
    </source>
</evidence>
<gene>
    <name evidence="1" type="ORF">QP939_11670</name>
</gene>
<organism evidence="1 2">
    <name type="scientific">Amycolatopsis nalaikhensis</name>
    <dbReference type="NCBI Taxonomy" id="715472"/>
    <lineage>
        <taxon>Bacteria</taxon>
        <taxon>Bacillati</taxon>
        <taxon>Actinomycetota</taxon>
        <taxon>Actinomycetes</taxon>
        <taxon>Pseudonocardiales</taxon>
        <taxon>Pseudonocardiaceae</taxon>
        <taxon>Amycolatopsis</taxon>
    </lineage>
</organism>
<protein>
    <submittedName>
        <fullName evidence="1">Uncharacterized protein</fullName>
    </submittedName>
</protein>
<dbReference type="RefSeq" id="WP_285456732.1">
    <property type="nucleotide sequence ID" value="NZ_CP127173.1"/>
</dbReference>
<keyword evidence="2" id="KW-1185">Reference proteome</keyword>